<sequence length="168" mass="19122">MQEYPKALYIDKKKSSIAKNAEHEKKLREIGFVDYSEAPEPINENIGQTESQVNDVDLIPVEQFDALGEKLAEKEQQLNVVVSERDKLKAENDDLKAQLKKEQELVDKLEAATAPKQPEKPQDAAPDYSKLTAKELREILDAKGFKYLQRDNVDTLRALLTQPVKTEE</sequence>
<gene>
    <name evidence="2" type="ORF">EXE30_06845</name>
</gene>
<dbReference type="AlphaFoldDB" id="A0A4Q6XGW9"/>
<evidence type="ECO:0000313" key="3">
    <source>
        <dbReference type="Proteomes" id="UP000292110"/>
    </source>
</evidence>
<keyword evidence="3" id="KW-1185">Reference proteome</keyword>
<protein>
    <recommendedName>
        <fullName evidence="4">HeH/LEM domain protein</fullName>
    </recommendedName>
</protein>
<reference evidence="2 3" key="1">
    <citation type="submission" date="2019-02" db="EMBL/GenBank/DDBJ databases">
        <title>The draft genome of Acinetobacter halotolerans strain JCM 31009.</title>
        <authorList>
            <person name="Qin J."/>
            <person name="Feng Y."/>
            <person name="Nemec A."/>
            <person name="Zong Z."/>
        </authorList>
    </citation>
    <scope>NUCLEOTIDE SEQUENCE [LARGE SCALE GENOMIC DNA]</scope>
    <source>
        <strain evidence="2 3">JCM 31009</strain>
    </source>
</reference>
<feature type="coiled-coil region" evidence="1">
    <location>
        <begin position="71"/>
        <end position="112"/>
    </location>
</feature>
<organism evidence="2 3">
    <name type="scientific">Acinetobacter halotolerans</name>
    <dbReference type="NCBI Taxonomy" id="1752076"/>
    <lineage>
        <taxon>Bacteria</taxon>
        <taxon>Pseudomonadati</taxon>
        <taxon>Pseudomonadota</taxon>
        <taxon>Gammaproteobacteria</taxon>
        <taxon>Moraxellales</taxon>
        <taxon>Moraxellaceae</taxon>
        <taxon>Acinetobacter</taxon>
    </lineage>
</organism>
<dbReference type="EMBL" id="SGIM01000004">
    <property type="protein sequence ID" value="RZF53687.1"/>
    <property type="molecule type" value="Genomic_DNA"/>
</dbReference>
<dbReference type="RefSeq" id="WP_130161757.1">
    <property type="nucleotide sequence ID" value="NZ_SGIM01000004.1"/>
</dbReference>
<evidence type="ECO:0000256" key="1">
    <source>
        <dbReference type="SAM" id="Coils"/>
    </source>
</evidence>
<proteinExistence type="predicted"/>
<dbReference type="Proteomes" id="UP000292110">
    <property type="component" value="Unassembled WGS sequence"/>
</dbReference>
<evidence type="ECO:0008006" key="4">
    <source>
        <dbReference type="Google" id="ProtNLM"/>
    </source>
</evidence>
<accession>A0A4Q6XGW9</accession>
<evidence type="ECO:0000313" key="2">
    <source>
        <dbReference type="EMBL" id="RZF53687.1"/>
    </source>
</evidence>
<keyword evidence="1" id="KW-0175">Coiled coil</keyword>
<name>A0A4Q6XGW9_9GAMM</name>
<comment type="caution">
    <text evidence="2">The sequence shown here is derived from an EMBL/GenBank/DDBJ whole genome shotgun (WGS) entry which is preliminary data.</text>
</comment>